<feature type="compositionally biased region" description="Basic residues" evidence="2">
    <location>
        <begin position="639"/>
        <end position="650"/>
    </location>
</feature>
<feature type="region of interest" description="Disordered" evidence="2">
    <location>
        <begin position="379"/>
        <end position="415"/>
    </location>
</feature>
<organism evidence="4 5">
    <name type="scientific">Nepenthes gracilis</name>
    <name type="common">Slender pitcher plant</name>
    <dbReference type="NCBI Taxonomy" id="150966"/>
    <lineage>
        <taxon>Eukaryota</taxon>
        <taxon>Viridiplantae</taxon>
        <taxon>Streptophyta</taxon>
        <taxon>Embryophyta</taxon>
        <taxon>Tracheophyta</taxon>
        <taxon>Spermatophyta</taxon>
        <taxon>Magnoliopsida</taxon>
        <taxon>eudicotyledons</taxon>
        <taxon>Gunneridae</taxon>
        <taxon>Pentapetalae</taxon>
        <taxon>Caryophyllales</taxon>
        <taxon>Nepenthaceae</taxon>
        <taxon>Nepenthes</taxon>
    </lineage>
</organism>
<feature type="compositionally biased region" description="Polar residues" evidence="2">
    <location>
        <begin position="38"/>
        <end position="56"/>
    </location>
</feature>
<feature type="region of interest" description="Disordered" evidence="2">
    <location>
        <begin position="542"/>
        <end position="561"/>
    </location>
</feature>
<feature type="region of interest" description="Disordered" evidence="2">
    <location>
        <begin position="14"/>
        <end position="247"/>
    </location>
</feature>
<feature type="region of interest" description="Disordered" evidence="2">
    <location>
        <begin position="639"/>
        <end position="665"/>
    </location>
</feature>
<feature type="compositionally biased region" description="Polar residues" evidence="2">
    <location>
        <begin position="916"/>
        <end position="926"/>
    </location>
</feature>
<dbReference type="PANTHER" id="PTHR34805">
    <property type="entry name" value="PROTEIN MODIFIER OF SNC1 1"/>
    <property type="match status" value="1"/>
</dbReference>
<feature type="region of interest" description="Disordered" evidence="2">
    <location>
        <begin position="861"/>
        <end position="935"/>
    </location>
</feature>
<feature type="compositionally biased region" description="Polar residues" evidence="2">
    <location>
        <begin position="654"/>
        <end position="665"/>
    </location>
</feature>
<feature type="region of interest" description="Disordered" evidence="2">
    <location>
        <begin position="750"/>
        <end position="774"/>
    </location>
</feature>
<proteinExistence type="predicted"/>
<dbReference type="EMBL" id="BSYO01000017">
    <property type="protein sequence ID" value="GMH16783.1"/>
    <property type="molecule type" value="Genomic_DNA"/>
</dbReference>
<sequence>MTVLGKVVVPKPVNLPSQRLENHGLDPNIEIVPKGTLSWGSRPSAGSNAWVSSMLSPGTDASRPSSDGGTRPSTGGSEKSHDSITNTWGSNSRSSSASGAVMSNQTSSLHPCSAENRPSSSQLSRFAEPLAESSGPSGATDAAEKLGVESSMNDDFTPSFLEFPTLGSEKDHSGKNTDSADCGIKDCSRSSSAGLSSMTGKTATSTCDDASRNTDIKGRSVNSCRRDSHRANGPRPGMERRHGDPHVCPNPNVAPQHYEYWHGAPGANPSYRAPIYPGGFPMEPFPYYCLQVSAPRLANSQTVRPPGAFIGFVAYEGCHGPPVGLCNLNERDFLFMGMAAAQPAYNRYTNDYAVNDPYNFRTQSVEGRDDVEELVYEKGAPGEGDHSQSFDNKVSCSNPANMDSAIENVGSRSRDQTLTQKIASLNAKARASDGRHATNESNAGTLVYLERHRPTGVLVPVSMSGDRSTEVAISSKTTVIRRATHGGQVRGNGHVKGRWSNPEADRWRKTDAAIEFPSASSKTNTKVRALECPMVLQSTEMNSTNKEGKDDNASAGFDPTDCQGAKMRELARKRAIQLQKKEVEHTGEQKPKVLAKLEELNRRSQSCNNVAETGERNENTTQEFCAASCRIELHGRKISKQKRTGYKQKKSAPLQENSTEKSISMTQVDSLKDPGHTITNAFEEDVVSSEFALTRESKLPIESPLMADLSVHQRRKNVKSVRNKHKLLADLGKEIAGNVKLDASEVISSADSKDAIPSAEKNQSSLPPENTRVRENNSWKQHLRKMPRNSQILNKSAEKSHCNDAVIWAPVSSQHKIEVADDTHKKAAAVPYANTDNLVKNAAKSKRAEVERYVPKPLAKKLSQQGSIKLPSSIELQQMPKLDEHSRRGQHAADIVDPGLRGRGKRNPFKGWRGRGNSQPFDQKNSNGDHDEAQFPSVDTINTETSSHSLKENCAVRHWKPKSHACVAENQPLVLAPLNGNPVFPSEVSLEVVEMAATMDGPNEHSRFSRHHMNVNLDTRFSRGHRSGRDQSSNKQGNKRCYAQGFWGRLRKNSLVPAVHGGGNSYRQHRGDDQTDTEYK</sequence>
<feature type="compositionally biased region" description="Polar residues" evidence="2">
    <location>
        <begin position="189"/>
        <end position="208"/>
    </location>
</feature>
<dbReference type="InterPro" id="IPR009738">
    <property type="entry name" value="BAT2_N"/>
</dbReference>
<keyword evidence="5" id="KW-1185">Reference proteome</keyword>
<dbReference type="InterPro" id="IPR038808">
    <property type="entry name" value="MOS1-like"/>
</dbReference>
<name>A0AAD3XTK5_NEPGR</name>
<dbReference type="Proteomes" id="UP001279734">
    <property type="component" value="Unassembled WGS sequence"/>
</dbReference>
<dbReference type="AlphaFoldDB" id="A0AAD3XTK5"/>
<reference evidence="4" key="1">
    <citation type="submission" date="2023-05" db="EMBL/GenBank/DDBJ databases">
        <title>Nepenthes gracilis genome sequencing.</title>
        <authorList>
            <person name="Fukushima K."/>
        </authorList>
    </citation>
    <scope>NUCLEOTIDE SEQUENCE</scope>
    <source>
        <strain evidence="4">SING2019-196</strain>
    </source>
</reference>
<accession>A0AAD3XTK5</accession>
<dbReference type="PANTHER" id="PTHR34805:SF1">
    <property type="entry name" value="PROTEIN MODIFIER OF SNC1 1"/>
    <property type="match status" value="1"/>
</dbReference>
<feature type="region of interest" description="Disordered" evidence="2">
    <location>
        <begin position="1057"/>
        <end position="1080"/>
    </location>
</feature>
<dbReference type="GO" id="GO:0040029">
    <property type="term" value="P:epigenetic regulation of gene expression"/>
    <property type="evidence" value="ECO:0007669"/>
    <property type="project" value="TreeGrafter"/>
</dbReference>
<gene>
    <name evidence="4" type="ORF">Nepgr_018624</name>
</gene>
<feature type="compositionally biased region" description="Polar residues" evidence="2">
    <location>
        <begin position="105"/>
        <end position="124"/>
    </location>
</feature>
<evidence type="ECO:0000256" key="1">
    <source>
        <dbReference type="ARBA" id="ARBA00022553"/>
    </source>
</evidence>
<feature type="domain" description="BAT2 N-terminal" evidence="3">
    <location>
        <begin position="1"/>
        <end position="119"/>
    </location>
</feature>
<evidence type="ECO:0000259" key="3">
    <source>
        <dbReference type="Pfam" id="PF07001"/>
    </source>
</evidence>
<feature type="compositionally biased region" description="Low complexity" evidence="2">
    <location>
        <begin position="89"/>
        <end position="104"/>
    </location>
</feature>
<feature type="compositionally biased region" description="Basic and acidic residues" evidence="2">
    <location>
        <begin position="209"/>
        <end position="230"/>
    </location>
</feature>
<dbReference type="Pfam" id="PF07001">
    <property type="entry name" value="BAT2_N"/>
    <property type="match status" value="1"/>
</dbReference>
<feature type="compositionally biased region" description="Polar residues" evidence="2">
    <location>
        <begin position="62"/>
        <end position="88"/>
    </location>
</feature>
<feature type="compositionally biased region" description="Polar residues" evidence="2">
    <location>
        <begin position="389"/>
        <end position="401"/>
    </location>
</feature>
<protein>
    <recommendedName>
        <fullName evidence="3">BAT2 N-terminal domain-containing protein</fullName>
    </recommendedName>
</protein>
<evidence type="ECO:0000313" key="5">
    <source>
        <dbReference type="Proteomes" id="UP001279734"/>
    </source>
</evidence>
<evidence type="ECO:0000256" key="2">
    <source>
        <dbReference type="SAM" id="MobiDB-lite"/>
    </source>
</evidence>
<keyword evidence="1" id="KW-0597">Phosphoprotein</keyword>
<evidence type="ECO:0000313" key="4">
    <source>
        <dbReference type="EMBL" id="GMH16783.1"/>
    </source>
</evidence>
<feature type="compositionally biased region" description="Basic and acidic residues" evidence="2">
    <location>
        <begin position="1069"/>
        <end position="1080"/>
    </location>
</feature>
<comment type="caution">
    <text evidence="4">The sequence shown here is derived from an EMBL/GenBank/DDBJ whole genome shotgun (WGS) entry which is preliminary data.</text>
</comment>